<evidence type="ECO:0000313" key="3">
    <source>
        <dbReference type="Proteomes" id="UP000196581"/>
    </source>
</evidence>
<dbReference type="PANTHER" id="PTHR42951">
    <property type="entry name" value="METALLO-BETA-LACTAMASE DOMAIN-CONTAINING"/>
    <property type="match status" value="1"/>
</dbReference>
<dbReference type="SMART" id="SM00849">
    <property type="entry name" value="Lactamase_B"/>
    <property type="match status" value="1"/>
</dbReference>
<dbReference type="AlphaFoldDB" id="A0A1X6XQX4"/>
<dbReference type="Gene3D" id="3.60.15.10">
    <property type="entry name" value="Ribonuclease Z/Hydroxyacylglutathione hydrolase-like"/>
    <property type="match status" value="1"/>
</dbReference>
<feature type="domain" description="Metallo-beta-lactamase" evidence="1">
    <location>
        <begin position="66"/>
        <end position="240"/>
    </location>
</feature>
<evidence type="ECO:0000313" key="2">
    <source>
        <dbReference type="EMBL" id="SLN00957.1"/>
    </source>
</evidence>
<dbReference type="Proteomes" id="UP000196581">
    <property type="component" value="Unassembled WGS sequence"/>
</dbReference>
<dbReference type="PANTHER" id="PTHR42951:SF4">
    <property type="entry name" value="ACYL-COENZYME A THIOESTERASE MBLAC2"/>
    <property type="match status" value="1"/>
</dbReference>
<evidence type="ECO:0000259" key="1">
    <source>
        <dbReference type="SMART" id="SM00849"/>
    </source>
</evidence>
<sequence length="331" mass="35093">MEDGWKESGGDVVTGTGAGSGAAAGAEAGAAAGAEAAVATEAGTEVVRLGPHTVQLRPENGGKYPYGNPLVVQGAERTAMLDACLHAAPVDVDLLLISHYHEDHTVAAGRCAGEVWVHERDAEAVRSETEFAQAMAVPASQMDRMREEFRWSPVPSAQAFVDGHVFDLGGGVRITALHLPGHTPGHSGFFIEPDGVVFLGDVDLSSFGPLYSDAESRIADFRATLDRCAQIEASVYAAAHHKGPYWARDEYLAALRVYADVLDERERKVLDLVRAGATTAEEMVGRGVVYRPGRRPAFADQVEVSTCGKHLDDLVERGILAVDAGGAHTIV</sequence>
<organism evidence="2 3">
    <name type="scientific">Brevibacterium yomogidense</name>
    <dbReference type="NCBI Taxonomy" id="946573"/>
    <lineage>
        <taxon>Bacteria</taxon>
        <taxon>Bacillati</taxon>
        <taxon>Actinomycetota</taxon>
        <taxon>Actinomycetes</taxon>
        <taxon>Micrococcales</taxon>
        <taxon>Brevibacteriaceae</taxon>
        <taxon>Brevibacterium</taxon>
    </lineage>
</organism>
<accession>A0A1X6XQX4</accession>
<gene>
    <name evidence="2" type="ORF">FM105_13860</name>
</gene>
<name>A0A1X6XQX4_9MICO</name>
<keyword evidence="3" id="KW-1185">Reference proteome</keyword>
<protein>
    <recommendedName>
        <fullName evidence="1">Metallo-beta-lactamase domain-containing protein</fullName>
    </recommendedName>
</protein>
<dbReference type="Pfam" id="PF00753">
    <property type="entry name" value="Lactamase_B"/>
    <property type="match status" value="1"/>
</dbReference>
<proteinExistence type="predicted"/>
<dbReference type="InterPro" id="IPR001279">
    <property type="entry name" value="Metallo-B-lactamas"/>
</dbReference>
<dbReference type="SUPFAM" id="SSF56281">
    <property type="entry name" value="Metallo-hydrolase/oxidoreductase"/>
    <property type="match status" value="1"/>
</dbReference>
<dbReference type="EMBL" id="FWFF01000020">
    <property type="protein sequence ID" value="SLN00957.1"/>
    <property type="molecule type" value="Genomic_DNA"/>
</dbReference>
<dbReference type="InterPro" id="IPR036866">
    <property type="entry name" value="RibonucZ/Hydroxyglut_hydro"/>
</dbReference>
<reference evidence="3" key="1">
    <citation type="submission" date="2017-02" db="EMBL/GenBank/DDBJ databases">
        <authorList>
            <person name="Dridi B."/>
        </authorList>
    </citation>
    <scope>NUCLEOTIDE SEQUENCE [LARGE SCALE GENOMIC DNA]</scope>
    <source>
        <strain evidence="3">B Co 03.10</strain>
    </source>
</reference>
<dbReference type="InterPro" id="IPR050855">
    <property type="entry name" value="NDM-1-like"/>
</dbReference>